<proteinExistence type="predicted"/>
<reference evidence="3 4" key="1">
    <citation type="submission" date="2020-08" db="EMBL/GenBank/DDBJ databases">
        <title>Genomic Encyclopedia of Type Strains, Phase IV (KMG-IV): sequencing the most valuable type-strain genomes for metagenomic binning, comparative biology and taxonomic classification.</title>
        <authorList>
            <person name="Goeker M."/>
        </authorList>
    </citation>
    <scope>NUCLEOTIDE SEQUENCE [LARGE SCALE GENOMIC DNA]</scope>
    <source>
        <strain evidence="3 4">DSM 29854</strain>
    </source>
</reference>
<evidence type="ECO:0000256" key="1">
    <source>
        <dbReference type="SAM" id="MobiDB-lite"/>
    </source>
</evidence>
<keyword evidence="2" id="KW-0732">Signal</keyword>
<dbReference type="PROSITE" id="PS51257">
    <property type="entry name" value="PROKAR_LIPOPROTEIN"/>
    <property type="match status" value="1"/>
</dbReference>
<dbReference type="Proteomes" id="UP000563094">
    <property type="component" value="Unassembled WGS sequence"/>
</dbReference>
<organism evidence="3 4">
    <name type="scientific">Rufibacter quisquiliarum</name>
    <dbReference type="NCBI Taxonomy" id="1549639"/>
    <lineage>
        <taxon>Bacteria</taxon>
        <taxon>Pseudomonadati</taxon>
        <taxon>Bacteroidota</taxon>
        <taxon>Cytophagia</taxon>
        <taxon>Cytophagales</taxon>
        <taxon>Hymenobacteraceae</taxon>
        <taxon>Rufibacter</taxon>
    </lineage>
</organism>
<keyword evidence="4" id="KW-1185">Reference proteome</keyword>
<feature type="compositionally biased region" description="Basic and acidic residues" evidence="1">
    <location>
        <begin position="60"/>
        <end position="86"/>
    </location>
</feature>
<feature type="region of interest" description="Disordered" evidence="1">
    <location>
        <begin position="55"/>
        <end position="86"/>
    </location>
</feature>
<name>A0A839GEP1_9BACT</name>
<evidence type="ECO:0000256" key="2">
    <source>
        <dbReference type="SAM" id="SignalP"/>
    </source>
</evidence>
<feature type="signal peptide" evidence="2">
    <location>
        <begin position="1"/>
        <end position="27"/>
    </location>
</feature>
<gene>
    <name evidence="3" type="ORF">FHS90_002095</name>
</gene>
<dbReference type="AlphaFoldDB" id="A0A839GEP1"/>
<evidence type="ECO:0008006" key="5">
    <source>
        <dbReference type="Google" id="ProtNLM"/>
    </source>
</evidence>
<feature type="chain" id="PRO_5032812998" description="Lipoprotein" evidence="2">
    <location>
        <begin position="28"/>
        <end position="86"/>
    </location>
</feature>
<protein>
    <recommendedName>
        <fullName evidence="5">Lipoprotein</fullName>
    </recommendedName>
</protein>
<dbReference type="EMBL" id="JACJIQ010000007">
    <property type="protein sequence ID" value="MBA9077382.1"/>
    <property type="molecule type" value="Genomic_DNA"/>
</dbReference>
<evidence type="ECO:0000313" key="3">
    <source>
        <dbReference type="EMBL" id="MBA9077382.1"/>
    </source>
</evidence>
<evidence type="ECO:0000313" key="4">
    <source>
        <dbReference type="Proteomes" id="UP000563094"/>
    </source>
</evidence>
<comment type="caution">
    <text evidence="3">The sequence shown here is derived from an EMBL/GenBank/DDBJ whole genome shotgun (WGS) entry which is preliminary data.</text>
</comment>
<sequence>MTIPLRFFPPKALMAAVAICLFSSCMPKCPINSCQTRMVHRHGEQQFRGMPWYKKQNPRIGEKLPKKSKEVKEEMYRNDSGKKGKN</sequence>
<accession>A0A839GEP1</accession>